<keyword evidence="4 5" id="KW-0408">Iron</keyword>
<keyword evidence="9" id="KW-1185">Reference proteome</keyword>
<keyword evidence="3" id="KW-0732">Signal</keyword>
<dbReference type="Gene3D" id="2.130.10.10">
    <property type="entry name" value="YVTN repeat-like/Quinoprotein amine dehydrogenase"/>
    <property type="match status" value="1"/>
</dbReference>
<dbReference type="InterPro" id="IPR036909">
    <property type="entry name" value="Cyt_c-like_dom_sf"/>
</dbReference>
<dbReference type="PROSITE" id="PS50093">
    <property type="entry name" value="PKD"/>
    <property type="match status" value="1"/>
</dbReference>
<dbReference type="GO" id="GO:0020037">
    <property type="term" value="F:heme binding"/>
    <property type="evidence" value="ECO:0007669"/>
    <property type="project" value="InterPro"/>
</dbReference>
<dbReference type="GO" id="GO:0046872">
    <property type="term" value="F:metal ion binding"/>
    <property type="evidence" value="ECO:0007669"/>
    <property type="project" value="UniProtKB-KW"/>
</dbReference>
<evidence type="ECO:0000313" key="9">
    <source>
        <dbReference type="Proteomes" id="UP000298050"/>
    </source>
</evidence>
<dbReference type="InterPro" id="IPR032812">
    <property type="entry name" value="SbsA_Ig"/>
</dbReference>
<dbReference type="SUPFAM" id="SSF46626">
    <property type="entry name" value="Cytochrome c"/>
    <property type="match status" value="2"/>
</dbReference>
<evidence type="ECO:0000256" key="2">
    <source>
        <dbReference type="ARBA" id="ARBA00022723"/>
    </source>
</evidence>
<dbReference type="PANTHER" id="PTHR47197">
    <property type="entry name" value="PROTEIN NIRF"/>
    <property type="match status" value="1"/>
</dbReference>
<evidence type="ECO:0000259" key="6">
    <source>
        <dbReference type="PROSITE" id="PS50093"/>
    </source>
</evidence>
<dbReference type="Gene3D" id="2.60.120.260">
    <property type="entry name" value="Galactose-binding domain-like"/>
    <property type="match status" value="1"/>
</dbReference>
<gene>
    <name evidence="8" type="ORF">E4634_07405</name>
</gene>
<dbReference type="InterPro" id="IPR013783">
    <property type="entry name" value="Ig-like_fold"/>
</dbReference>
<evidence type="ECO:0000256" key="3">
    <source>
        <dbReference type="ARBA" id="ARBA00022729"/>
    </source>
</evidence>
<dbReference type="Pfam" id="PF13205">
    <property type="entry name" value="Big_5"/>
    <property type="match status" value="1"/>
</dbReference>
<proteinExistence type="predicted"/>
<dbReference type="InterPro" id="IPR000601">
    <property type="entry name" value="PKD_dom"/>
</dbReference>
<dbReference type="InterPro" id="IPR035986">
    <property type="entry name" value="PKD_dom_sf"/>
</dbReference>
<feature type="domain" description="Cytochrome c" evidence="7">
    <location>
        <begin position="1135"/>
        <end position="1274"/>
    </location>
</feature>
<feature type="domain" description="PKD" evidence="6">
    <location>
        <begin position="561"/>
        <end position="617"/>
    </location>
</feature>
<dbReference type="CDD" id="cd00146">
    <property type="entry name" value="PKD"/>
    <property type="match status" value="1"/>
</dbReference>
<dbReference type="Pfam" id="PF00801">
    <property type="entry name" value="PKD"/>
    <property type="match status" value="1"/>
</dbReference>
<dbReference type="Proteomes" id="UP000298050">
    <property type="component" value="Unassembled WGS sequence"/>
</dbReference>
<reference evidence="8 9" key="1">
    <citation type="submission" date="2019-04" db="EMBL/GenBank/DDBJ databases">
        <title>Taxonomy of novel Haliea sp. from mangrove soil of West Coast of India.</title>
        <authorList>
            <person name="Verma A."/>
            <person name="Kumar P."/>
            <person name="Krishnamurthi S."/>
        </authorList>
    </citation>
    <scope>NUCLEOTIDE SEQUENCE [LARGE SCALE GENOMIC DNA]</scope>
    <source>
        <strain evidence="8 9">SAOS-164</strain>
    </source>
</reference>
<evidence type="ECO:0000313" key="8">
    <source>
        <dbReference type="EMBL" id="TGD73961.1"/>
    </source>
</evidence>
<evidence type="ECO:0000256" key="4">
    <source>
        <dbReference type="ARBA" id="ARBA00023004"/>
    </source>
</evidence>
<dbReference type="InterPro" id="IPR022409">
    <property type="entry name" value="PKD/Chitinase_dom"/>
</dbReference>
<evidence type="ECO:0000259" key="7">
    <source>
        <dbReference type="PROSITE" id="PS51007"/>
    </source>
</evidence>
<dbReference type="OrthoDB" id="9805202at2"/>
<dbReference type="InterPro" id="IPR011048">
    <property type="entry name" value="Haem_d1_sf"/>
</dbReference>
<dbReference type="InterPro" id="IPR009056">
    <property type="entry name" value="Cyt_c-like_dom"/>
</dbReference>
<accession>A0A4Z0M377</accession>
<dbReference type="SMART" id="SM00089">
    <property type="entry name" value="PKD"/>
    <property type="match status" value="1"/>
</dbReference>
<dbReference type="PANTHER" id="PTHR47197:SF3">
    <property type="entry name" value="DIHYDRO-HEME D1 DEHYDROGENASE"/>
    <property type="match status" value="1"/>
</dbReference>
<dbReference type="InterPro" id="IPR015943">
    <property type="entry name" value="WD40/YVTN_repeat-like_dom_sf"/>
</dbReference>
<dbReference type="Gene3D" id="1.10.760.10">
    <property type="entry name" value="Cytochrome c-like domain"/>
    <property type="match status" value="2"/>
</dbReference>
<evidence type="ECO:0008006" key="10">
    <source>
        <dbReference type="Google" id="ProtNLM"/>
    </source>
</evidence>
<dbReference type="PROSITE" id="PS51007">
    <property type="entry name" value="CYTC"/>
    <property type="match status" value="2"/>
</dbReference>
<organism evidence="8 9">
    <name type="scientific">Mangrovimicrobium sediminis</name>
    <dbReference type="NCBI Taxonomy" id="2562682"/>
    <lineage>
        <taxon>Bacteria</taxon>
        <taxon>Pseudomonadati</taxon>
        <taxon>Pseudomonadota</taxon>
        <taxon>Gammaproteobacteria</taxon>
        <taxon>Cellvibrionales</taxon>
        <taxon>Halieaceae</taxon>
        <taxon>Mangrovimicrobium</taxon>
    </lineage>
</organism>
<dbReference type="Gene3D" id="2.60.40.10">
    <property type="entry name" value="Immunoglobulins"/>
    <property type="match status" value="1"/>
</dbReference>
<keyword evidence="1 5" id="KW-0349">Heme</keyword>
<comment type="caution">
    <text evidence="8">The sequence shown here is derived from an EMBL/GenBank/DDBJ whole genome shotgun (WGS) entry which is preliminary data.</text>
</comment>
<keyword evidence="2 5" id="KW-0479">Metal-binding</keyword>
<evidence type="ECO:0000256" key="5">
    <source>
        <dbReference type="PROSITE-ProRule" id="PRU00433"/>
    </source>
</evidence>
<dbReference type="GO" id="GO:0009055">
    <property type="term" value="F:electron transfer activity"/>
    <property type="evidence" value="ECO:0007669"/>
    <property type="project" value="InterPro"/>
</dbReference>
<dbReference type="Pfam" id="PF10282">
    <property type="entry name" value="Lactonase"/>
    <property type="match status" value="1"/>
</dbReference>
<dbReference type="InterPro" id="IPR019405">
    <property type="entry name" value="Lactonase_7-beta_prop"/>
</dbReference>
<name>A0A4Z0M377_9GAMM</name>
<evidence type="ECO:0000256" key="1">
    <source>
        <dbReference type="ARBA" id="ARBA00022617"/>
    </source>
</evidence>
<dbReference type="SUPFAM" id="SSF49299">
    <property type="entry name" value="PKD domain"/>
    <property type="match status" value="1"/>
</dbReference>
<sequence length="1386" mass="148915">MLAFFAKGRCGTAATAVRSARVEERNAIPIRFDMKRSLGLLCTLAISVAAQADFPNQSQTPGELITKSHPQLGRLAITDIMGDYVIAIPEIPSSPPGADYLVRALDISNPANPVTVATFGETQHPGNAHTTYKRGNEIYIGGYPNNAIRLEADGSLSHVPWSGPLPHWNRSGVYWPWSAQMWWSYGDVQGNAWLSLDGQTTATWNHLGLTGVIGFPNFMGNLLIYASDQSRSGIATYDVSDPYNPVLLDVFNLPAVHPTIKKSVWVNGSSQLVDVEYGLGGYWSDIYGHYMVFARRGDNPGIQIVDFSDPTNLKLHCEVLYNDPANGLSELSGGVNDPMYMGFQDEYVFAEQLKVNVETCEVSEIFNELTAGIETSQSSRPIGNLLLTGGGNNWVLQGKGISTGGLGVWAHQAAPDNRPPFAAYHIPTQGQTNYPVMAPISVMIPESVRSEKIVVGENIIVREVGGAQVEIDYLLSHVGMLTINPLQNLKPDTTYEVVLVGIEDAVHNAMEEYSFQFSTGGTLDETSNSAPVMQSLAVSPAQGLLVGEQATAIAQATDADGDSLQFRFRSADGESYSPWSASSTMSFTYAEPGAYTLTAQVRDPDGATSTASVNFSVSSIPEATEQPLLSTQMALTRDGFSAWAVNPDNGTIAKLDIGLQQVVGEYYIGANPRSVATDGAGYAWVTLHDEDSVAVVDEQGNVAQRINLGYGAAPQGIVIDRSGRYAYIALASAGKVVKIDTNSRNVVGELDRMPSVRALALTGDGSRLLATRYISNRNWGLVWDIKTSDMTLNKKIRLGENLVPDAVDNGRGVPNYLAAIIIDPEDRYAYVVGKKDNTSRGLIYGNEDLDEDNTVRTFAAKIDLAAGAEIPAGRVDFDNGDSPSALAIAPNGGYLFVAMQGNNQVSVFDRNPETGALGSSVSKITTGLAPQGLLLDYASKQLLAKNFTGRSVTMVDVANLLNGNVVNPDKLTVGTVESEVLSAQVLKGKQIFYNASYGLDEEGEVTGRMSAEGYISCATCHESGGQDGRVYDFTGRGEGLRNNISLNGTAGNLHGNLHWSGNFDEVQDFELDIRNRFLGRGLMGDQAFASTAASLGASKAGYSADLDALAAYVTSLDASKLDRSPYRKSATSMTSQGKKGQQLFEKLGCDSCHSGSMYTDGAMHDVGTLREYSGMRLGGPLPGIMTPSLPGLFNTEPYMHDGSADSIEDIFYTVGGDVVQAEDASLGGGASVFEPDGFSYLRRGAGVRLGDNGYVRVSTDSSFDNRTAYIRVRYGSSSKDSLLNLSVNSRQYSNSLRPLPTMQGVDVAFEETIFAVQLDRGANTLTFELAPASNQDTVLIDDITISTEEAEALAEVHTVVNTLGDKRRRKLIRFLQQLDRSDGMGI</sequence>
<feature type="domain" description="Cytochrome c" evidence="7">
    <location>
        <begin position="983"/>
        <end position="1117"/>
    </location>
</feature>
<protein>
    <recommendedName>
        <fullName evidence="10">PKD domain-containing protein</fullName>
    </recommendedName>
</protein>
<dbReference type="EMBL" id="SRLE01000006">
    <property type="protein sequence ID" value="TGD73961.1"/>
    <property type="molecule type" value="Genomic_DNA"/>
</dbReference>
<dbReference type="SUPFAM" id="SSF51004">
    <property type="entry name" value="C-terminal (heme d1) domain of cytochrome cd1-nitrite reductase"/>
    <property type="match status" value="1"/>
</dbReference>
<dbReference type="InterPro" id="IPR051200">
    <property type="entry name" value="Host-pathogen_enzymatic-act"/>
</dbReference>